<keyword evidence="3" id="KW-1185">Reference proteome</keyword>
<reference evidence="2" key="3">
    <citation type="submission" date="2023-05" db="EMBL/GenBank/DDBJ databases">
        <authorList>
            <person name="Smith C.H."/>
        </authorList>
    </citation>
    <scope>NUCLEOTIDE SEQUENCE</scope>
    <source>
        <strain evidence="2">CHS0354</strain>
        <tissue evidence="2">Mantle</tissue>
    </source>
</reference>
<name>A0AAE0W6S2_9BIVA</name>
<dbReference type="Pfam" id="PF09346">
    <property type="entry name" value="SMI1_KNR4"/>
    <property type="match status" value="1"/>
</dbReference>
<comment type="caution">
    <text evidence="2">The sequence shown here is derived from an EMBL/GenBank/DDBJ whole genome shotgun (WGS) entry which is preliminary data.</text>
</comment>
<evidence type="ECO:0000313" key="3">
    <source>
        <dbReference type="Proteomes" id="UP001195483"/>
    </source>
</evidence>
<protein>
    <recommendedName>
        <fullName evidence="1">Knr4/Smi1-like domain-containing protein</fullName>
    </recommendedName>
</protein>
<evidence type="ECO:0000313" key="2">
    <source>
        <dbReference type="EMBL" id="KAK3602507.1"/>
    </source>
</evidence>
<sequence>MPAESVAENLQFIINHEFNKNRPCSTHLGPSLTVEKITEIMGPVTTNVDVGIHEDILELYTTTDGIQMDGSQLALKEIWLLPGYYLMSLEEAVDVYKIMLESAEDDGQYWDKLWFPFLSSGAGDFYFIDMASGTVNEFMRGEDIDEEAEYETMADFLQQAVQHFADEDFYMDEEGQLSEK</sequence>
<feature type="domain" description="Knr4/Smi1-like" evidence="1">
    <location>
        <begin position="53"/>
        <end position="158"/>
    </location>
</feature>
<evidence type="ECO:0000259" key="1">
    <source>
        <dbReference type="Pfam" id="PF09346"/>
    </source>
</evidence>
<accession>A0AAE0W6S2</accession>
<proteinExistence type="predicted"/>
<gene>
    <name evidence="2" type="ORF">CHS0354_029317</name>
</gene>
<dbReference type="EMBL" id="JAEAOA010001758">
    <property type="protein sequence ID" value="KAK3602507.1"/>
    <property type="molecule type" value="Genomic_DNA"/>
</dbReference>
<dbReference type="Proteomes" id="UP001195483">
    <property type="component" value="Unassembled WGS sequence"/>
</dbReference>
<dbReference type="InterPro" id="IPR018958">
    <property type="entry name" value="Knr4/Smi1-like_dom"/>
</dbReference>
<dbReference type="AlphaFoldDB" id="A0AAE0W6S2"/>
<reference evidence="2" key="1">
    <citation type="journal article" date="2021" name="Genome Biol. Evol.">
        <title>A High-Quality Reference Genome for a Parasitic Bivalve with Doubly Uniparental Inheritance (Bivalvia: Unionida).</title>
        <authorList>
            <person name="Smith C.H."/>
        </authorList>
    </citation>
    <scope>NUCLEOTIDE SEQUENCE</scope>
    <source>
        <strain evidence="2">CHS0354</strain>
    </source>
</reference>
<organism evidence="2 3">
    <name type="scientific">Potamilus streckersoni</name>
    <dbReference type="NCBI Taxonomy" id="2493646"/>
    <lineage>
        <taxon>Eukaryota</taxon>
        <taxon>Metazoa</taxon>
        <taxon>Spiralia</taxon>
        <taxon>Lophotrochozoa</taxon>
        <taxon>Mollusca</taxon>
        <taxon>Bivalvia</taxon>
        <taxon>Autobranchia</taxon>
        <taxon>Heteroconchia</taxon>
        <taxon>Palaeoheterodonta</taxon>
        <taxon>Unionida</taxon>
        <taxon>Unionoidea</taxon>
        <taxon>Unionidae</taxon>
        <taxon>Ambleminae</taxon>
        <taxon>Lampsilini</taxon>
        <taxon>Potamilus</taxon>
    </lineage>
</organism>
<reference evidence="2" key="2">
    <citation type="journal article" date="2021" name="Genome Biol. Evol.">
        <title>Developing a high-quality reference genome for a parasitic bivalve with doubly uniparental inheritance (Bivalvia: Unionida).</title>
        <authorList>
            <person name="Smith C.H."/>
        </authorList>
    </citation>
    <scope>NUCLEOTIDE SEQUENCE</scope>
    <source>
        <strain evidence="2">CHS0354</strain>
        <tissue evidence="2">Mantle</tissue>
    </source>
</reference>